<organism evidence="2 3">
    <name type="scientific">Aspergillus cavernicola</name>
    <dbReference type="NCBI Taxonomy" id="176166"/>
    <lineage>
        <taxon>Eukaryota</taxon>
        <taxon>Fungi</taxon>
        <taxon>Dikarya</taxon>
        <taxon>Ascomycota</taxon>
        <taxon>Pezizomycotina</taxon>
        <taxon>Eurotiomycetes</taxon>
        <taxon>Eurotiomycetidae</taxon>
        <taxon>Eurotiales</taxon>
        <taxon>Aspergillaceae</taxon>
        <taxon>Aspergillus</taxon>
        <taxon>Aspergillus subgen. Nidulantes</taxon>
    </lineage>
</organism>
<evidence type="ECO:0000313" key="3">
    <source>
        <dbReference type="Proteomes" id="UP001610335"/>
    </source>
</evidence>
<feature type="compositionally biased region" description="Basic and acidic residues" evidence="1">
    <location>
        <begin position="26"/>
        <end position="35"/>
    </location>
</feature>
<evidence type="ECO:0000256" key="1">
    <source>
        <dbReference type="SAM" id="MobiDB-lite"/>
    </source>
</evidence>
<dbReference type="Proteomes" id="UP001610335">
    <property type="component" value="Unassembled WGS sequence"/>
</dbReference>
<proteinExistence type="predicted"/>
<feature type="compositionally biased region" description="Low complexity" evidence="1">
    <location>
        <begin position="9"/>
        <end position="25"/>
    </location>
</feature>
<protein>
    <submittedName>
        <fullName evidence="2">Uncharacterized protein</fullName>
    </submittedName>
</protein>
<name>A0ABR4IPP0_9EURO</name>
<gene>
    <name evidence="2" type="ORF">BDW59DRAFT_141901</name>
</gene>
<keyword evidence="3" id="KW-1185">Reference proteome</keyword>
<evidence type="ECO:0000313" key="2">
    <source>
        <dbReference type="EMBL" id="KAL2829733.1"/>
    </source>
</evidence>
<feature type="region of interest" description="Disordered" evidence="1">
    <location>
        <begin position="1"/>
        <end position="35"/>
    </location>
</feature>
<dbReference type="EMBL" id="JBFXLS010000015">
    <property type="protein sequence ID" value="KAL2829733.1"/>
    <property type="molecule type" value="Genomic_DNA"/>
</dbReference>
<accession>A0ABR4IPP0</accession>
<comment type="caution">
    <text evidence="2">The sequence shown here is derived from an EMBL/GenBank/DDBJ whole genome shotgun (WGS) entry which is preliminary data.</text>
</comment>
<sequence>MNQLGKNIRSTASTCSSSSPQQSVRGSKDTHNSNIREHHAAVIARHVRMRNKSHLGYSCCFMRSQSSKSSSSTIILECTAIGCLLPGRVHLLLALSLYRVRRLSGNSKPTNPPIRASRLPPASQVRFSHLVFTSRGSFAYCPLDFFPCGSIDPRGFGL</sequence>
<reference evidence="2 3" key="1">
    <citation type="submission" date="2024-07" db="EMBL/GenBank/DDBJ databases">
        <title>Section-level genome sequencing and comparative genomics of Aspergillus sections Usti and Cavernicolus.</title>
        <authorList>
            <consortium name="Lawrence Berkeley National Laboratory"/>
            <person name="Nybo J.L."/>
            <person name="Vesth T.C."/>
            <person name="Theobald S."/>
            <person name="Frisvad J.C."/>
            <person name="Larsen T.O."/>
            <person name="Kjaerboelling I."/>
            <person name="Rothschild-Mancinelli K."/>
            <person name="Lyhne E.K."/>
            <person name="Kogle M.E."/>
            <person name="Barry K."/>
            <person name="Clum A."/>
            <person name="Na H."/>
            <person name="Ledsgaard L."/>
            <person name="Lin J."/>
            <person name="Lipzen A."/>
            <person name="Kuo A."/>
            <person name="Riley R."/>
            <person name="Mondo S."/>
            <person name="LaButti K."/>
            <person name="Haridas S."/>
            <person name="Pangalinan J."/>
            <person name="Salamov A.A."/>
            <person name="Simmons B.A."/>
            <person name="Magnuson J.K."/>
            <person name="Chen J."/>
            <person name="Drula E."/>
            <person name="Henrissat B."/>
            <person name="Wiebenga A."/>
            <person name="Lubbers R.J."/>
            <person name="Gomes A.C."/>
            <person name="Makela M.R."/>
            <person name="Stajich J."/>
            <person name="Grigoriev I.V."/>
            <person name="Mortensen U.H."/>
            <person name="De vries R.P."/>
            <person name="Baker S.E."/>
            <person name="Andersen M.R."/>
        </authorList>
    </citation>
    <scope>NUCLEOTIDE SEQUENCE [LARGE SCALE GENOMIC DNA]</scope>
    <source>
        <strain evidence="2 3">CBS 600.67</strain>
    </source>
</reference>